<reference evidence="3 4" key="1">
    <citation type="journal article" date="2018" name="Mol. Genet. Genomics">
        <title>The red deer Cervus elaphus genome CerEla1.0: sequencing, annotating, genes, and chromosomes.</title>
        <authorList>
            <person name="Bana N.A."/>
            <person name="Nyiri A."/>
            <person name="Nagy J."/>
            <person name="Frank K."/>
            <person name="Nagy T."/>
            <person name="Steger V."/>
            <person name="Schiller M."/>
            <person name="Lakatos P."/>
            <person name="Sugar L."/>
            <person name="Horn P."/>
            <person name="Barta E."/>
            <person name="Orosz L."/>
        </authorList>
    </citation>
    <scope>NUCLEOTIDE SEQUENCE [LARGE SCALE GENOMIC DNA]</scope>
    <source>
        <strain evidence="3">Hungarian</strain>
    </source>
</reference>
<dbReference type="GO" id="GO:0042626">
    <property type="term" value="F:ATPase-coupled transmembrane transporter activity"/>
    <property type="evidence" value="ECO:0007669"/>
    <property type="project" value="TreeGrafter"/>
</dbReference>
<dbReference type="GO" id="GO:0005524">
    <property type="term" value="F:ATP binding"/>
    <property type="evidence" value="ECO:0007669"/>
    <property type="project" value="UniProtKB-KW"/>
</dbReference>
<dbReference type="Proteomes" id="UP000242450">
    <property type="component" value="Chromosome 30"/>
</dbReference>
<dbReference type="InterPro" id="IPR050173">
    <property type="entry name" value="ABC_transporter_C-like"/>
</dbReference>
<dbReference type="PANTHER" id="PTHR24223">
    <property type="entry name" value="ATP-BINDING CASSETTE SUB-FAMILY C"/>
    <property type="match status" value="1"/>
</dbReference>
<feature type="non-terminal residue" evidence="3">
    <location>
        <position position="1"/>
    </location>
</feature>
<accession>A0A212C4J6</accession>
<organism evidence="3 4">
    <name type="scientific">Cervus elaphus hippelaphus</name>
    <name type="common">European red deer</name>
    <dbReference type="NCBI Taxonomy" id="46360"/>
    <lineage>
        <taxon>Eukaryota</taxon>
        <taxon>Metazoa</taxon>
        <taxon>Chordata</taxon>
        <taxon>Craniata</taxon>
        <taxon>Vertebrata</taxon>
        <taxon>Euteleostomi</taxon>
        <taxon>Mammalia</taxon>
        <taxon>Eutheria</taxon>
        <taxon>Laurasiatheria</taxon>
        <taxon>Artiodactyla</taxon>
        <taxon>Ruminantia</taxon>
        <taxon>Pecora</taxon>
        <taxon>Cervidae</taxon>
        <taxon>Cervinae</taxon>
        <taxon>Cervus</taxon>
    </lineage>
</organism>
<dbReference type="GO" id="GO:0005886">
    <property type="term" value="C:plasma membrane"/>
    <property type="evidence" value="ECO:0007669"/>
    <property type="project" value="TreeGrafter"/>
</dbReference>
<comment type="caution">
    <text evidence="3">The sequence shown here is derived from an EMBL/GenBank/DDBJ whole genome shotgun (WGS) entry which is preliminary data.</text>
</comment>
<dbReference type="EMBL" id="MKHE01000030">
    <property type="protein sequence ID" value="OWK00928.1"/>
    <property type="molecule type" value="Genomic_DNA"/>
</dbReference>
<evidence type="ECO:0000256" key="2">
    <source>
        <dbReference type="ARBA" id="ARBA00022840"/>
    </source>
</evidence>
<protein>
    <recommendedName>
        <fullName evidence="5">ABC transmembrane type-1 domain-containing protein</fullName>
    </recommendedName>
</protein>
<dbReference type="SUPFAM" id="SSF52540">
    <property type="entry name" value="P-loop containing nucleoside triphosphate hydrolases"/>
    <property type="match status" value="1"/>
</dbReference>
<dbReference type="AlphaFoldDB" id="A0A212C4J6"/>
<keyword evidence="2" id="KW-0067">ATP-binding</keyword>
<evidence type="ECO:0008006" key="5">
    <source>
        <dbReference type="Google" id="ProtNLM"/>
    </source>
</evidence>
<keyword evidence="1" id="KW-0547">Nucleotide-binding</keyword>
<sequence>CVRQGLKEKITILVTHQLQYLNDASQILILKDGITVERGTYSEFLKSGIDIFSLFEHGNEQSEPSPVPGIRFVISESLVQSLQSPRCSLKDAAPEDQETENIQVTLPLEDHLEGKVGFKTYKNYFTAGADWPVIIFLILVNIAAQVRKGIYFGFCI</sequence>
<dbReference type="PANTHER" id="PTHR24223:SF357">
    <property type="entry name" value="ATP-BINDING CASSETTE SUB-FAMILY C MEMBER 4"/>
    <property type="match status" value="1"/>
</dbReference>
<name>A0A212C4J6_CEREH</name>
<gene>
    <name evidence="3" type="ORF">Celaphus_00016750</name>
</gene>
<evidence type="ECO:0000313" key="4">
    <source>
        <dbReference type="Proteomes" id="UP000242450"/>
    </source>
</evidence>
<keyword evidence="4" id="KW-1185">Reference proteome</keyword>
<evidence type="ECO:0000313" key="3">
    <source>
        <dbReference type="EMBL" id="OWK00928.1"/>
    </source>
</evidence>
<proteinExistence type="predicted"/>
<dbReference type="Gene3D" id="3.40.50.300">
    <property type="entry name" value="P-loop containing nucleotide triphosphate hydrolases"/>
    <property type="match status" value="1"/>
</dbReference>
<evidence type="ECO:0000256" key="1">
    <source>
        <dbReference type="ARBA" id="ARBA00022741"/>
    </source>
</evidence>
<dbReference type="InterPro" id="IPR027417">
    <property type="entry name" value="P-loop_NTPase"/>
</dbReference>
<dbReference type="OrthoDB" id="6500128at2759"/>